<dbReference type="EMBL" id="CAXDID020000690">
    <property type="protein sequence ID" value="CAL6110539.1"/>
    <property type="molecule type" value="Genomic_DNA"/>
</dbReference>
<organism evidence="1">
    <name type="scientific">Hexamita inflata</name>
    <dbReference type="NCBI Taxonomy" id="28002"/>
    <lineage>
        <taxon>Eukaryota</taxon>
        <taxon>Metamonada</taxon>
        <taxon>Diplomonadida</taxon>
        <taxon>Hexamitidae</taxon>
        <taxon>Hexamitinae</taxon>
        <taxon>Hexamita</taxon>
    </lineage>
</organism>
<gene>
    <name evidence="1" type="ORF">HINF_LOCUS15952</name>
    <name evidence="2" type="ORF">HINF_LOCUS75968</name>
</gene>
<evidence type="ECO:0000313" key="2">
    <source>
        <dbReference type="EMBL" id="CAL6110539.1"/>
    </source>
</evidence>
<sequence>MHQGYYRLLSPEIEPTSGCFGTQVCADLIGRRSQPPPRQPVRRVIKTLAILGAEAAVRVKFSKIARDTLRTVYNELGEHAELRRRLGRTQIARLYKHGDARHTPCFRKFPPIKNKISFEKIFKNAALDNYVTHIRCVRLQLRISAFGPLYSWEHELVSLLAGSYPDHRRGVTHFLARSLSTALHFAAV</sequence>
<reference evidence="2 3" key="2">
    <citation type="submission" date="2024-07" db="EMBL/GenBank/DDBJ databases">
        <authorList>
            <person name="Akdeniz Z."/>
        </authorList>
    </citation>
    <scope>NUCLEOTIDE SEQUENCE [LARGE SCALE GENOMIC DNA]</scope>
</reference>
<dbReference type="Proteomes" id="UP001642409">
    <property type="component" value="Unassembled WGS sequence"/>
</dbReference>
<evidence type="ECO:0000313" key="3">
    <source>
        <dbReference type="Proteomes" id="UP001642409"/>
    </source>
</evidence>
<keyword evidence="3" id="KW-1185">Reference proteome</keyword>
<name>A0AA86P131_9EUKA</name>
<comment type="caution">
    <text evidence="1">The sequence shown here is derived from an EMBL/GenBank/DDBJ whole genome shotgun (WGS) entry which is preliminary data.</text>
</comment>
<protein>
    <submittedName>
        <fullName evidence="2">Hypothetical_protein</fullName>
    </submittedName>
</protein>
<reference evidence="1" key="1">
    <citation type="submission" date="2023-06" db="EMBL/GenBank/DDBJ databases">
        <authorList>
            <person name="Kurt Z."/>
        </authorList>
    </citation>
    <scope>NUCLEOTIDE SEQUENCE</scope>
</reference>
<dbReference type="EMBL" id="CATOUU010000390">
    <property type="protein sequence ID" value="CAI9928307.1"/>
    <property type="molecule type" value="Genomic_DNA"/>
</dbReference>
<evidence type="ECO:0000313" key="1">
    <source>
        <dbReference type="EMBL" id="CAI9928307.1"/>
    </source>
</evidence>
<proteinExistence type="predicted"/>
<dbReference type="AlphaFoldDB" id="A0AA86P131"/>
<accession>A0AA86P131</accession>